<feature type="transmembrane region" description="Helical" evidence="2">
    <location>
        <begin position="12"/>
        <end position="35"/>
    </location>
</feature>
<feature type="compositionally biased region" description="Basic and acidic residues" evidence="1">
    <location>
        <begin position="144"/>
        <end position="155"/>
    </location>
</feature>
<evidence type="ECO:0000256" key="1">
    <source>
        <dbReference type="SAM" id="MobiDB-lite"/>
    </source>
</evidence>
<feature type="compositionally biased region" description="Acidic residues" evidence="1">
    <location>
        <begin position="78"/>
        <end position="89"/>
    </location>
</feature>
<feature type="region of interest" description="Disordered" evidence="1">
    <location>
        <begin position="53"/>
        <end position="156"/>
    </location>
</feature>
<sequence length="268" mass="28386">MKFLETPEEKKSFAITSAIFAILLLLCVFLGLTYMDPPPENGIAINFGTSDVGQGDIQPTEPIQSAPQPTVSEPVTAQEDEILTQDEDAPVVVTPKKDTKKPTEKPKETVKPKVETPKPSKETNNALDALLNGPKSTGTNQGGHGDDGLAGDKGDPNGSLYSNSFYGNGTGNGTGSGNGTGWGLAGRKLAGNTKKQQDCNEEGKVVVKIWVNRSGNVIKAERSQGTTNTNPCLVNPALETAKSFKWQADANAPETQIGFVVINFKLGE</sequence>
<name>A0ABX0IZW8_9FLAO</name>
<gene>
    <name evidence="3" type="ORF">FIA58_016560</name>
</gene>
<reference evidence="3" key="2">
    <citation type="submission" date="2020-02" db="EMBL/GenBank/DDBJ databases">
        <title>Flavobacterium profundi sp. nov., isolated from a deep-sea seamount.</title>
        <authorList>
            <person name="Zhang D.-C."/>
        </authorList>
    </citation>
    <scope>NUCLEOTIDE SEQUENCE</scope>
    <source>
        <strain evidence="3">EC11</strain>
    </source>
</reference>
<keyword evidence="2" id="KW-0472">Membrane</keyword>
<dbReference type="EMBL" id="VEVQ02000012">
    <property type="protein sequence ID" value="NHN27294.1"/>
    <property type="molecule type" value="Genomic_DNA"/>
</dbReference>
<evidence type="ECO:0000313" key="3">
    <source>
        <dbReference type="EMBL" id="NHN27294.1"/>
    </source>
</evidence>
<reference evidence="3" key="1">
    <citation type="submission" date="2019-05" db="EMBL/GenBank/DDBJ databases">
        <authorList>
            <person name="Lianzixin W."/>
        </authorList>
    </citation>
    <scope>NUCLEOTIDE SEQUENCE</scope>
    <source>
        <strain evidence="3">EC11</strain>
    </source>
</reference>
<feature type="compositionally biased region" description="Basic and acidic residues" evidence="1">
    <location>
        <begin position="95"/>
        <end position="121"/>
    </location>
</feature>
<keyword evidence="2" id="KW-0812">Transmembrane</keyword>
<evidence type="ECO:0000256" key="2">
    <source>
        <dbReference type="SAM" id="Phobius"/>
    </source>
</evidence>
<dbReference type="RefSeq" id="WP_140963806.1">
    <property type="nucleotide sequence ID" value="NZ_VEVQ02000012.1"/>
</dbReference>
<keyword evidence="2" id="KW-1133">Transmembrane helix</keyword>
<organism evidence="3 4">
    <name type="scientific">Flavobacterium jejuense</name>
    <dbReference type="NCBI Taxonomy" id="1544455"/>
    <lineage>
        <taxon>Bacteria</taxon>
        <taxon>Pseudomonadati</taxon>
        <taxon>Bacteroidota</taxon>
        <taxon>Flavobacteriia</taxon>
        <taxon>Flavobacteriales</taxon>
        <taxon>Flavobacteriaceae</taxon>
        <taxon>Flavobacterium</taxon>
    </lineage>
</organism>
<evidence type="ECO:0000313" key="4">
    <source>
        <dbReference type="Proteomes" id="UP000817854"/>
    </source>
</evidence>
<accession>A0ABX0IZW8</accession>
<proteinExistence type="predicted"/>
<keyword evidence="4" id="KW-1185">Reference proteome</keyword>
<protein>
    <submittedName>
        <fullName evidence="3">Energy transducer TonB</fullName>
    </submittedName>
</protein>
<feature type="compositionally biased region" description="Polar residues" evidence="1">
    <location>
        <begin position="61"/>
        <end position="75"/>
    </location>
</feature>
<dbReference type="Proteomes" id="UP000817854">
    <property type="component" value="Unassembled WGS sequence"/>
</dbReference>
<comment type="caution">
    <text evidence="3">The sequence shown here is derived from an EMBL/GenBank/DDBJ whole genome shotgun (WGS) entry which is preliminary data.</text>
</comment>